<proteinExistence type="predicted"/>
<sequence>MIIKALTTSWILFFLTISTAFADNSKTSLNRCESNNEKTEIFVTTNERGFLVSTQYSSRTLNIKSRSSLAGDFVVGLTSLESKTAIDIAGPVWEDLTKEGECFAAKIKIQLSYEPIQVYIGNEFAEGSCSYNSILEHEMQHVVLHQNSLQLIGNTIKDLMERRFLGKPIYANNNSARQMLEAEIDEIWRPLIKAEFAKVQMLQKELDSEENINKVTWSCLGEIQSKFGYRYK</sequence>
<accession>A0ABR6YDF9</accession>
<evidence type="ECO:0000313" key="3">
    <source>
        <dbReference type="Proteomes" id="UP000624279"/>
    </source>
</evidence>
<gene>
    <name evidence="2" type="ORF">H8K55_13360</name>
</gene>
<dbReference type="EMBL" id="JACOGA010000011">
    <property type="protein sequence ID" value="MBC3874580.1"/>
    <property type="molecule type" value="Genomic_DNA"/>
</dbReference>
<protein>
    <submittedName>
        <fullName evidence="2">Uncharacterized protein</fullName>
    </submittedName>
</protein>
<name>A0ABR6YDF9_9BURK</name>
<keyword evidence="3" id="KW-1185">Reference proteome</keyword>
<dbReference type="Proteomes" id="UP000624279">
    <property type="component" value="Unassembled WGS sequence"/>
</dbReference>
<keyword evidence="1" id="KW-0732">Signal</keyword>
<feature type="signal peptide" evidence="1">
    <location>
        <begin position="1"/>
        <end position="22"/>
    </location>
</feature>
<evidence type="ECO:0000313" key="2">
    <source>
        <dbReference type="EMBL" id="MBC3874580.1"/>
    </source>
</evidence>
<evidence type="ECO:0000256" key="1">
    <source>
        <dbReference type="SAM" id="SignalP"/>
    </source>
</evidence>
<organism evidence="2 3">
    <name type="scientific">Undibacterium flavidum</name>
    <dbReference type="NCBI Taxonomy" id="2762297"/>
    <lineage>
        <taxon>Bacteria</taxon>
        <taxon>Pseudomonadati</taxon>
        <taxon>Pseudomonadota</taxon>
        <taxon>Betaproteobacteria</taxon>
        <taxon>Burkholderiales</taxon>
        <taxon>Oxalobacteraceae</taxon>
        <taxon>Undibacterium</taxon>
    </lineage>
</organism>
<reference evidence="2 3" key="1">
    <citation type="submission" date="2020-08" db="EMBL/GenBank/DDBJ databases">
        <title>Novel species isolated from subtropical streams in China.</title>
        <authorList>
            <person name="Lu H."/>
        </authorList>
    </citation>
    <scope>NUCLEOTIDE SEQUENCE [LARGE SCALE GENOMIC DNA]</scope>
    <source>
        <strain evidence="2 3">LX15W</strain>
    </source>
</reference>
<comment type="caution">
    <text evidence="2">The sequence shown here is derived from an EMBL/GenBank/DDBJ whole genome shotgun (WGS) entry which is preliminary data.</text>
</comment>
<feature type="chain" id="PRO_5045760253" evidence="1">
    <location>
        <begin position="23"/>
        <end position="232"/>
    </location>
</feature>
<dbReference type="RefSeq" id="WP_186942557.1">
    <property type="nucleotide sequence ID" value="NZ_JACOGA010000011.1"/>
</dbReference>